<evidence type="ECO:0000259" key="6">
    <source>
        <dbReference type="Pfam" id="PF01343"/>
    </source>
</evidence>
<dbReference type="Gene3D" id="3.90.226.10">
    <property type="entry name" value="2-enoyl-CoA Hydratase, Chain A, domain 1"/>
    <property type="match status" value="1"/>
</dbReference>
<evidence type="ECO:0000256" key="1">
    <source>
        <dbReference type="ARBA" id="ARBA00008683"/>
    </source>
</evidence>
<keyword evidence="7" id="KW-0614">Plasmid</keyword>
<keyword evidence="2" id="KW-0645">Protease</keyword>
<evidence type="ECO:0000256" key="5">
    <source>
        <dbReference type="SAM" id="Phobius"/>
    </source>
</evidence>
<dbReference type="EMBL" id="KY623659">
    <property type="protein sequence ID" value="ASD48434.1"/>
    <property type="molecule type" value="Genomic_DNA"/>
</dbReference>
<sequence length="327" mass="36331">MDRAIEMSEQNTENQSKPPLIELNAADILKEHRKERRWIYGLRFLRTIGFLMATSVALILALRPNVLPWEQLRSNSPHTAVIDIAGVIENSAQASLDTLQRSIQSAFENELSEAVVFRINSPGGSAVQASLLYEEIMLKRSEYPNKPVYAVIEDLGVSGGYYVAMAADKIYANQASLVGSIGVISSGFGFTGLMEKLGVERRTMTSGHNKALMDPFAPLTLEHREFWQTILTETHNQFISLVQESRGERLKVAGNTDLFSGLVWNGARALELGLIDGLRSVSSVALDVVGHPKIVDYTPRRDMLSRFAGRMSVEILELLSRNTTNFF</sequence>
<dbReference type="RefSeq" id="WP_086069343.1">
    <property type="nucleotide sequence ID" value="NZ_KY623659.1"/>
</dbReference>
<keyword evidence="5" id="KW-1133">Transmembrane helix</keyword>
<evidence type="ECO:0000256" key="3">
    <source>
        <dbReference type="ARBA" id="ARBA00022801"/>
    </source>
</evidence>
<evidence type="ECO:0000313" key="7">
    <source>
        <dbReference type="EMBL" id="ASD48434.1"/>
    </source>
</evidence>
<organism evidence="7">
    <name type="scientific">Alcaligenes faecalis</name>
    <dbReference type="NCBI Taxonomy" id="511"/>
    <lineage>
        <taxon>Bacteria</taxon>
        <taxon>Pseudomonadati</taxon>
        <taxon>Pseudomonadota</taxon>
        <taxon>Betaproteobacteria</taxon>
        <taxon>Burkholderiales</taxon>
        <taxon>Alcaligenaceae</taxon>
        <taxon>Alcaligenes</taxon>
    </lineage>
</organism>
<dbReference type="InterPro" id="IPR047272">
    <property type="entry name" value="S49_SppA_C"/>
</dbReference>
<feature type="transmembrane region" description="Helical" evidence="5">
    <location>
        <begin position="40"/>
        <end position="62"/>
    </location>
</feature>
<dbReference type="CDD" id="cd07023">
    <property type="entry name" value="S49_Sppa_N_C"/>
    <property type="match status" value="1"/>
</dbReference>
<keyword evidence="3" id="KW-0378">Hydrolase</keyword>
<protein>
    <recommendedName>
        <fullName evidence="6">Peptidase S49 domain-containing protein</fullName>
    </recommendedName>
</protein>
<reference evidence="7" key="1">
    <citation type="submission" date="2017-02" db="EMBL/GenBank/DDBJ databases">
        <title>Emergence of VIM metallo-beta-lactamase producing Alcaligenes faecalis in GAZA, Palestine.</title>
        <authorList>
            <person name="Al Laham N."/>
            <person name="Chavda K."/>
            <person name="Cienfuegos V."/>
            <person name="Kreiswirth B."/>
            <person name="Chen L."/>
        </authorList>
    </citation>
    <scope>NUCLEOTIDE SEQUENCE</scope>
    <source>
        <strain evidence="7">GZAF1</strain>
        <plasmid evidence="7">pGZAF1_VIM</plasmid>
    </source>
</reference>
<keyword evidence="5" id="KW-0812">Transmembrane</keyword>
<dbReference type="SUPFAM" id="SSF52096">
    <property type="entry name" value="ClpP/crotonase"/>
    <property type="match status" value="1"/>
</dbReference>
<feature type="domain" description="Peptidase S49" evidence="6">
    <location>
        <begin position="145"/>
        <end position="284"/>
    </location>
</feature>
<keyword evidence="4" id="KW-0720">Serine protease</keyword>
<evidence type="ECO:0000256" key="4">
    <source>
        <dbReference type="ARBA" id="ARBA00022825"/>
    </source>
</evidence>
<geneLocation type="plasmid" evidence="7">
    <name>pGZAF1_VIM</name>
</geneLocation>
<keyword evidence="5" id="KW-0472">Membrane</keyword>
<accession>A0A1Z3MKU6</accession>
<dbReference type="AlphaFoldDB" id="A0A1Z3MKU6"/>
<dbReference type="PANTHER" id="PTHR42987">
    <property type="entry name" value="PEPTIDASE S49"/>
    <property type="match status" value="1"/>
</dbReference>
<dbReference type="InterPro" id="IPR029045">
    <property type="entry name" value="ClpP/crotonase-like_dom_sf"/>
</dbReference>
<proteinExistence type="inferred from homology"/>
<comment type="similarity">
    <text evidence="1">Belongs to the peptidase S49 family.</text>
</comment>
<name>A0A1Z3MKU6_ALCFA</name>
<dbReference type="GO" id="GO:0006508">
    <property type="term" value="P:proteolysis"/>
    <property type="evidence" value="ECO:0007669"/>
    <property type="project" value="UniProtKB-KW"/>
</dbReference>
<dbReference type="PANTHER" id="PTHR42987:SF8">
    <property type="entry name" value="PROTEINASE"/>
    <property type="match status" value="1"/>
</dbReference>
<dbReference type="GO" id="GO:0008236">
    <property type="term" value="F:serine-type peptidase activity"/>
    <property type="evidence" value="ECO:0007669"/>
    <property type="project" value="UniProtKB-KW"/>
</dbReference>
<dbReference type="Pfam" id="PF01343">
    <property type="entry name" value="Peptidase_S49"/>
    <property type="match status" value="1"/>
</dbReference>
<dbReference type="InterPro" id="IPR002142">
    <property type="entry name" value="Peptidase_S49"/>
</dbReference>
<dbReference type="Gene3D" id="6.20.330.10">
    <property type="match status" value="1"/>
</dbReference>
<evidence type="ECO:0000256" key="2">
    <source>
        <dbReference type="ARBA" id="ARBA00022670"/>
    </source>
</evidence>